<proteinExistence type="predicted"/>
<protein>
    <recommendedName>
        <fullName evidence="3">Hydrolase</fullName>
    </recommendedName>
</protein>
<dbReference type="Pfam" id="PF00702">
    <property type="entry name" value="Hydrolase"/>
    <property type="match status" value="1"/>
</dbReference>
<dbReference type="Proteomes" id="UP000824048">
    <property type="component" value="Unassembled WGS sequence"/>
</dbReference>
<dbReference type="AlphaFoldDB" id="A0A9D2EPG6"/>
<comment type="caution">
    <text evidence="1">The sequence shown here is derived from an EMBL/GenBank/DDBJ whole genome shotgun (WGS) entry which is preliminary data.</text>
</comment>
<gene>
    <name evidence="1" type="ORF">H9811_00225</name>
</gene>
<dbReference type="PANTHER" id="PTHR43611">
    <property type="entry name" value="ALPHA-D-GLUCOSE 1-PHOSPHATE PHOSPHATASE"/>
    <property type="match status" value="1"/>
</dbReference>
<dbReference type="InterPro" id="IPR023214">
    <property type="entry name" value="HAD_sf"/>
</dbReference>
<dbReference type="InterPro" id="IPR036412">
    <property type="entry name" value="HAD-like_sf"/>
</dbReference>
<evidence type="ECO:0000313" key="1">
    <source>
        <dbReference type="EMBL" id="HIZ40967.1"/>
    </source>
</evidence>
<dbReference type="Gene3D" id="3.40.50.1000">
    <property type="entry name" value="HAD superfamily/HAD-like"/>
    <property type="match status" value="1"/>
</dbReference>
<dbReference type="SUPFAM" id="SSF56784">
    <property type="entry name" value="HAD-like"/>
    <property type="match status" value="1"/>
</dbReference>
<organism evidence="1 2">
    <name type="scientific">Candidatus Gemmiger excrementigallinarum</name>
    <dbReference type="NCBI Taxonomy" id="2838609"/>
    <lineage>
        <taxon>Bacteria</taxon>
        <taxon>Bacillati</taxon>
        <taxon>Bacillota</taxon>
        <taxon>Clostridia</taxon>
        <taxon>Eubacteriales</taxon>
        <taxon>Gemmiger</taxon>
    </lineage>
</organism>
<sequence length="587" mass="65498">MMDIKNAIVRQAASYDAVAFDVFDTLLKRDVDKPTDLFRLAGEEFAQKRIQAEQLARAAAQQEVTLAKIYEQPALSGEDPSRECALEVLAAVPNLPVLEAVRKLHAQGKRIYFISDMYLPPEQIHTMLLRCGYDMMEGGFVSCSFGVQKRSGGLFRRFLRETGLKARQVLFVGDSWRADVLGAALAGVRAWHLPAPDPVPGCVQSRDFLSGAVRAFVQNRLSGMPYGGRALGFSVLGPLEVAFCQWIHQRRQEQGNARVFFLARDMYLTRIVYALMYPGEKTEYLQISRRSLCPALLAKRQYELLVYALPRQVLSGAQIAAYCGTTCPKAWTEKRFDLKAVQLGEIPESLKELLAVLQAPQDALLVLEYLKNSGLKDGDILVDIGSGGTTQMLLEALCGIRLNGLQLSGDARLRARLSSERAKVFLSLAQEEVRLYWAGQPMLERMISQDVGATAGYHRCGETITVQREKAIVEPVIAELQQGALAFARAWGKSVLAELLIGPDLAIEPFLQMVRTPDRTQLELLGDLSVEDGGIYPLAAPRPCRWYVVHPKMLKKDLSEARWKIGFLARLFPVHLPYDRLYLALKK</sequence>
<evidence type="ECO:0000313" key="2">
    <source>
        <dbReference type="Proteomes" id="UP000824048"/>
    </source>
</evidence>
<dbReference type="PANTHER" id="PTHR43611:SF3">
    <property type="entry name" value="FLAVIN MONONUCLEOTIDE HYDROLASE 1, CHLOROPLATIC"/>
    <property type="match status" value="1"/>
</dbReference>
<dbReference type="EMBL" id="DXBP01000002">
    <property type="protein sequence ID" value="HIZ40967.1"/>
    <property type="molecule type" value="Genomic_DNA"/>
</dbReference>
<reference evidence="1" key="2">
    <citation type="submission" date="2021-04" db="EMBL/GenBank/DDBJ databases">
        <authorList>
            <person name="Gilroy R."/>
        </authorList>
    </citation>
    <scope>NUCLEOTIDE SEQUENCE</scope>
    <source>
        <strain evidence="1">ChiSxjej1B13-11774</strain>
    </source>
</reference>
<evidence type="ECO:0008006" key="3">
    <source>
        <dbReference type="Google" id="ProtNLM"/>
    </source>
</evidence>
<reference evidence="1" key="1">
    <citation type="journal article" date="2021" name="PeerJ">
        <title>Extensive microbial diversity within the chicken gut microbiome revealed by metagenomics and culture.</title>
        <authorList>
            <person name="Gilroy R."/>
            <person name="Ravi A."/>
            <person name="Getino M."/>
            <person name="Pursley I."/>
            <person name="Horton D.L."/>
            <person name="Alikhan N.F."/>
            <person name="Baker D."/>
            <person name="Gharbi K."/>
            <person name="Hall N."/>
            <person name="Watson M."/>
            <person name="Adriaenssens E.M."/>
            <person name="Foster-Nyarko E."/>
            <person name="Jarju S."/>
            <person name="Secka A."/>
            <person name="Antonio M."/>
            <person name="Oren A."/>
            <person name="Chaudhuri R.R."/>
            <person name="La Ragione R."/>
            <person name="Hildebrand F."/>
            <person name="Pallen M.J."/>
        </authorList>
    </citation>
    <scope>NUCLEOTIDE SEQUENCE</scope>
    <source>
        <strain evidence="1">ChiSxjej1B13-11774</strain>
    </source>
</reference>
<name>A0A9D2EPG6_9FIRM</name>
<accession>A0A9D2EPG6</accession>